<evidence type="ECO:0000313" key="2">
    <source>
        <dbReference type="EMBL" id="MBP1861544.1"/>
    </source>
</evidence>
<keyword evidence="1" id="KW-1133">Transmembrane helix</keyword>
<evidence type="ECO:0000256" key="1">
    <source>
        <dbReference type="SAM" id="Phobius"/>
    </source>
</evidence>
<name>A0ABS4EUA8_9HYPH</name>
<evidence type="ECO:0008006" key="4">
    <source>
        <dbReference type="Google" id="ProtNLM"/>
    </source>
</evidence>
<feature type="transmembrane region" description="Helical" evidence="1">
    <location>
        <begin position="36"/>
        <end position="54"/>
    </location>
</feature>
<evidence type="ECO:0000313" key="3">
    <source>
        <dbReference type="Proteomes" id="UP000823786"/>
    </source>
</evidence>
<gene>
    <name evidence="2" type="ORF">J2Z75_005073</name>
</gene>
<dbReference type="Proteomes" id="UP000823786">
    <property type="component" value="Unassembled WGS sequence"/>
</dbReference>
<dbReference type="EMBL" id="JAGGJV010000011">
    <property type="protein sequence ID" value="MBP1861544.1"/>
    <property type="molecule type" value="Genomic_DNA"/>
</dbReference>
<dbReference type="RefSeq" id="WP_209855962.1">
    <property type="nucleotide sequence ID" value="NZ_JAGGJV010000011.1"/>
</dbReference>
<feature type="transmembrane region" description="Helical" evidence="1">
    <location>
        <begin position="161"/>
        <end position="179"/>
    </location>
</feature>
<reference evidence="2 3" key="1">
    <citation type="submission" date="2021-03" db="EMBL/GenBank/DDBJ databases">
        <title>Genomic Encyclopedia of Type Strains, Phase IV (KMG-IV): sequencing the most valuable type-strain genomes for metagenomic binning, comparative biology and taxonomic classification.</title>
        <authorList>
            <person name="Goeker M."/>
        </authorList>
    </citation>
    <scope>NUCLEOTIDE SEQUENCE [LARGE SCALE GENOMIC DNA]</scope>
    <source>
        <strain evidence="2 3">DSM 26427</strain>
    </source>
</reference>
<keyword evidence="1" id="KW-0472">Membrane</keyword>
<keyword evidence="3" id="KW-1185">Reference proteome</keyword>
<proteinExistence type="predicted"/>
<feature type="transmembrane region" description="Helical" evidence="1">
    <location>
        <begin position="7"/>
        <end position="24"/>
    </location>
</feature>
<protein>
    <recommendedName>
        <fullName evidence="4">DUF697 domain-containing protein</fullName>
    </recommendedName>
</protein>
<sequence length="232" mass="24476">MKQKSAQYVLLASVLLLGVVWWAGQMPLLLAFKPKLATEIVPGLLTGLFVIAAVSERAIAVLNDIWFGESRENQQELVRAKGKELESVLSSSRATLDMHSKIAIEAARAGSIPPLTAESIAAITSSNAGFPAARIEAICADLAVQNQTLVTVDAKADRTRLSLAFVASLLVAFVGVRVLDSLLEGTHPPLFQFVDIVLTAGVLAGGTTAINAISELLGGYLNASRKRALEGS</sequence>
<organism evidence="2 3">
    <name type="scientific">Rhizobium herbae</name>
    <dbReference type="NCBI Taxonomy" id="508661"/>
    <lineage>
        <taxon>Bacteria</taxon>
        <taxon>Pseudomonadati</taxon>
        <taxon>Pseudomonadota</taxon>
        <taxon>Alphaproteobacteria</taxon>
        <taxon>Hyphomicrobiales</taxon>
        <taxon>Rhizobiaceae</taxon>
        <taxon>Rhizobium/Agrobacterium group</taxon>
        <taxon>Rhizobium</taxon>
    </lineage>
</organism>
<comment type="caution">
    <text evidence="2">The sequence shown here is derived from an EMBL/GenBank/DDBJ whole genome shotgun (WGS) entry which is preliminary data.</text>
</comment>
<accession>A0ABS4EUA8</accession>
<keyword evidence="1" id="KW-0812">Transmembrane</keyword>
<feature type="transmembrane region" description="Helical" evidence="1">
    <location>
        <begin position="191"/>
        <end position="217"/>
    </location>
</feature>